<keyword evidence="3" id="KW-1185">Reference proteome</keyword>
<accession>A0ABQ4FQ75</accession>
<keyword evidence="1" id="KW-0812">Transmembrane</keyword>
<dbReference type="Proteomes" id="UP000651728">
    <property type="component" value="Unassembled WGS sequence"/>
</dbReference>
<evidence type="ECO:0000313" key="2">
    <source>
        <dbReference type="EMBL" id="GIH36917.1"/>
    </source>
</evidence>
<protein>
    <submittedName>
        <fullName evidence="2">Uncharacterized protein</fullName>
    </submittedName>
</protein>
<keyword evidence="1" id="KW-0472">Membrane</keyword>
<dbReference type="EMBL" id="BOOB01000073">
    <property type="protein sequence ID" value="GIH36917.1"/>
    <property type="molecule type" value="Genomic_DNA"/>
</dbReference>
<name>A0ABQ4FQ75_9ACTN</name>
<sequence>MPENASGVLTVTLLAATATTPPLPIPPLSVILAWLILAALVWVLGYAAACAATPFGRCRRCEGHGKTITPNGRVRRWCRHCDATGLRLRWGRRLFNYLRRLYRDGSR</sequence>
<keyword evidence="1" id="KW-1133">Transmembrane helix</keyword>
<reference evidence="2 3" key="1">
    <citation type="submission" date="2021-01" db="EMBL/GenBank/DDBJ databases">
        <title>Whole genome shotgun sequence of Microbispora amethystogenes NBRC 101907.</title>
        <authorList>
            <person name="Komaki H."/>
            <person name="Tamura T."/>
        </authorList>
    </citation>
    <scope>NUCLEOTIDE SEQUENCE [LARGE SCALE GENOMIC DNA]</scope>
    <source>
        <strain evidence="2 3">NBRC 101907</strain>
    </source>
</reference>
<comment type="caution">
    <text evidence="2">The sequence shown here is derived from an EMBL/GenBank/DDBJ whole genome shotgun (WGS) entry which is preliminary data.</text>
</comment>
<feature type="transmembrane region" description="Helical" evidence="1">
    <location>
        <begin position="28"/>
        <end position="49"/>
    </location>
</feature>
<organism evidence="2 3">
    <name type="scientific">Microbispora amethystogenes</name>
    <dbReference type="NCBI Taxonomy" id="1427754"/>
    <lineage>
        <taxon>Bacteria</taxon>
        <taxon>Bacillati</taxon>
        <taxon>Actinomycetota</taxon>
        <taxon>Actinomycetes</taxon>
        <taxon>Streptosporangiales</taxon>
        <taxon>Streptosporangiaceae</taxon>
        <taxon>Microbispora</taxon>
    </lineage>
</organism>
<proteinExistence type="predicted"/>
<evidence type="ECO:0000256" key="1">
    <source>
        <dbReference type="SAM" id="Phobius"/>
    </source>
</evidence>
<gene>
    <name evidence="2" type="ORF">Mam01_70810</name>
</gene>
<evidence type="ECO:0000313" key="3">
    <source>
        <dbReference type="Proteomes" id="UP000651728"/>
    </source>
</evidence>